<dbReference type="PROSITE" id="PS50109">
    <property type="entry name" value="HIS_KIN"/>
    <property type="match status" value="1"/>
</dbReference>
<feature type="transmembrane region" description="Helical" evidence="9">
    <location>
        <begin position="6"/>
        <end position="27"/>
    </location>
</feature>
<evidence type="ECO:0000256" key="7">
    <source>
        <dbReference type="ARBA" id="ARBA00022840"/>
    </source>
</evidence>
<name>A0A5A8F4Z3_9BACT</name>
<gene>
    <name evidence="11" type="ORF">FHQ18_03650</name>
</gene>
<dbReference type="InterPro" id="IPR036890">
    <property type="entry name" value="HATPase_C_sf"/>
</dbReference>
<comment type="catalytic activity">
    <reaction evidence="1">
        <text>ATP + protein L-histidine = ADP + protein N-phospho-L-histidine.</text>
        <dbReference type="EC" id="2.7.13.3"/>
    </reaction>
</comment>
<feature type="domain" description="Histidine kinase" evidence="10">
    <location>
        <begin position="219"/>
        <end position="403"/>
    </location>
</feature>
<evidence type="ECO:0000256" key="6">
    <source>
        <dbReference type="ARBA" id="ARBA00022777"/>
    </source>
</evidence>
<dbReference type="SUPFAM" id="SSF47384">
    <property type="entry name" value="Homodimeric domain of signal transducing histidine kinase"/>
    <property type="match status" value="1"/>
</dbReference>
<evidence type="ECO:0000256" key="3">
    <source>
        <dbReference type="ARBA" id="ARBA00022553"/>
    </source>
</evidence>
<dbReference type="Proteomes" id="UP000322876">
    <property type="component" value="Unassembled WGS sequence"/>
</dbReference>
<dbReference type="PANTHER" id="PTHR42878:SF7">
    <property type="entry name" value="SENSOR HISTIDINE KINASE GLRK"/>
    <property type="match status" value="1"/>
</dbReference>
<evidence type="ECO:0000259" key="10">
    <source>
        <dbReference type="PROSITE" id="PS50109"/>
    </source>
</evidence>
<dbReference type="Gene3D" id="1.10.287.130">
    <property type="match status" value="1"/>
</dbReference>
<dbReference type="InterPro" id="IPR003594">
    <property type="entry name" value="HATPase_dom"/>
</dbReference>
<dbReference type="SUPFAM" id="SSF55874">
    <property type="entry name" value="ATPase domain of HSP90 chaperone/DNA topoisomerase II/histidine kinase"/>
    <property type="match status" value="1"/>
</dbReference>
<dbReference type="CDD" id="cd00075">
    <property type="entry name" value="HATPase"/>
    <property type="match status" value="1"/>
</dbReference>
<proteinExistence type="predicted"/>
<evidence type="ECO:0000256" key="2">
    <source>
        <dbReference type="ARBA" id="ARBA00012438"/>
    </source>
</evidence>
<dbReference type="Pfam" id="PF00512">
    <property type="entry name" value="HisKA"/>
    <property type="match status" value="1"/>
</dbReference>
<dbReference type="InterPro" id="IPR050351">
    <property type="entry name" value="BphY/WalK/GraS-like"/>
</dbReference>
<dbReference type="GO" id="GO:0030295">
    <property type="term" value="F:protein kinase activator activity"/>
    <property type="evidence" value="ECO:0007669"/>
    <property type="project" value="TreeGrafter"/>
</dbReference>
<keyword evidence="3" id="KW-0597">Phosphoprotein</keyword>
<evidence type="ECO:0000256" key="4">
    <source>
        <dbReference type="ARBA" id="ARBA00022679"/>
    </source>
</evidence>
<dbReference type="EMBL" id="VFJB01000003">
    <property type="protein sequence ID" value="KAA0259057.1"/>
    <property type="molecule type" value="Genomic_DNA"/>
</dbReference>
<evidence type="ECO:0000256" key="9">
    <source>
        <dbReference type="SAM" id="Phobius"/>
    </source>
</evidence>
<keyword evidence="12" id="KW-1185">Reference proteome</keyword>
<dbReference type="InterPro" id="IPR003661">
    <property type="entry name" value="HisK_dim/P_dom"/>
</dbReference>
<keyword evidence="7" id="KW-0067">ATP-binding</keyword>
<keyword evidence="9" id="KW-0472">Membrane</keyword>
<keyword evidence="6 11" id="KW-0418">Kinase</keyword>
<evidence type="ECO:0000256" key="1">
    <source>
        <dbReference type="ARBA" id="ARBA00000085"/>
    </source>
</evidence>
<dbReference type="InterPro" id="IPR004358">
    <property type="entry name" value="Sig_transdc_His_kin-like_C"/>
</dbReference>
<evidence type="ECO:0000313" key="11">
    <source>
        <dbReference type="EMBL" id="KAA0259057.1"/>
    </source>
</evidence>
<dbReference type="InterPro" id="IPR036097">
    <property type="entry name" value="HisK_dim/P_sf"/>
</dbReference>
<dbReference type="SMART" id="SM00388">
    <property type="entry name" value="HisKA"/>
    <property type="match status" value="1"/>
</dbReference>
<dbReference type="GO" id="GO:0005524">
    <property type="term" value="F:ATP binding"/>
    <property type="evidence" value="ECO:0007669"/>
    <property type="project" value="UniProtKB-KW"/>
</dbReference>
<dbReference type="GO" id="GO:0007234">
    <property type="term" value="P:osmosensory signaling via phosphorelay pathway"/>
    <property type="evidence" value="ECO:0007669"/>
    <property type="project" value="TreeGrafter"/>
</dbReference>
<dbReference type="GO" id="GO:0000156">
    <property type="term" value="F:phosphorelay response regulator activity"/>
    <property type="evidence" value="ECO:0007669"/>
    <property type="project" value="TreeGrafter"/>
</dbReference>
<keyword evidence="4" id="KW-0808">Transferase</keyword>
<protein>
    <recommendedName>
        <fullName evidence="2">histidine kinase</fullName>
        <ecNumber evidence="2">2.7.13.3</ecNumber>
    </recommendedName>
</protein>
<comment type="caution">
    <text evidence="11">The sequence shown here is derived from an EMBL/GenBank/DDBJ whole genome shotgun (WGS) entry which is preliminary data.</text>
</comment>
<dbReference type="Gene3D" id="3.30.565.10">
    <property type="entry name" value="Histidine kinase-like ATPase, C-terminal domain"/>
    <property type="match status" value="1"/>
</dbReference>
<dbReference type="InterPro" id="IPR005467">
    <property type="entry name" value="His_kinase_dom"/>
</dbReference>
<evidence type="ECO:0000256" key="5">
    <source>
        <dbReference type="ARBA" id="ARBA00022741"/>
    </source>
</evidence>
<accession>A0A5A8F4Z3</accession>
<dbReference type="Pfam" id="PF02518">
    <property type="entry name" value="HATPase_c"/>
    <property type="match status" value="1"/>
</dbReference>
<dbReference type="RefSeq" id="WP_149265814.1">
    <property type="nucleotide sequence ID" value="NZ_VFJB01000003.1"/>
</dbReference>
<sequence length="417" mass="48908">MEYLKRFKILVIIGIILSVAIFTLHLVSSFNSLKYMKKNLIELGKFITYSFEVSNRFLFLNSRVGSKRFQEFSKEFLSNEAIYNLIIYDKSGKILLNGKNKVVKFKKIYPKAESIIETDDYIIIVRKVERRFGMGMMGMMRHMQERTNQEFYVALFLDKCSYNYFKKKMLSDLLQMIVLYLFMVIILLYSYRLFRLYAVLTNKLKRIERNAELGKFASLLAHEIKNPLSSMKGLLEFTLDKETDLKQKEILSKVKDEMERLNSLVNDFLTFGREVSLRKNDCNILQLIDETINLLRYDIDNKKLKISIEKEPFVINVDKNRMIQVLMNLILNAIDASKVGDKIKIIVKDKKVIIINNVYNNDDINKEKIFEPFYTTRSKGSGLGLAIVKKIMEMHGYRVYVESVNPFKIVLDFGNGR</sequence>
<dbReference type="OrthoDB" id="1931120at2"/>
<keyword evidence="9" id="KW-1133">Transmembrane helix</keyword>
<dbReference type="GO" id="GO:0000155">
    <property type="term" value="F:phosphorelay sensor kinase activity"/>
    <property type="evidence" value="ECO:0007669"/>
    <property type="project" value="InterPro"/>
</dbReference>
<keyword evidence="8" id="KW-0902">Two-component regulatory system</keyword>
<evidence type="ECO:0000256" key="8">
    <source>
        <dbReference type="ARBA" id="ARBA00023012"/>
    </source>
</evidence>
<keyword evidence="9" id="KW-0812">Transmembrane</keyword>
<evidence type="ECO:0000313" key="12">
    <source>
        <dbReference type="Proteomes" id="UP000322876"/>
    </source>
</evidence>
<organism evidence="11 12">
    <name type="scientific">Deferribacter autotrophicus</name>
    <dbReference type="NCBI Taxonomy" id="500465"/>
    <lineage>
        <taxon>Bacteria</taxon>
        <taxon>Pseudomonadati</taxon>
        <taxon>Deferribacterota</taxon>
        <taxon>Deferribacteres</taxon>
        <taxon>Deferribacterales</taxon>
        <taxon>Deferribacteraceae</taxon>
        <taxon>Deferribacter</taxon>
    </lineage>
</organism>
<dbReference type="AlphaFoldDB" id="A0A5A8F4Z3"/>
<dbReference type="PRINTS" id="PR00344">
    <property type="entry name" value="BCTRLSENSOR"/>
</dbReference>
<dbReference type="SMART" id="SM00387">
    <property type="entry name" value="HATPase_c"/>
    <property type="match status" value="1"/>
</dbReference>
<reference evidence="11 12" key="1">
    <citation type="submission" date="2019-06" db="EMBL/GenBank/DDBJ databases">
        <title>Genomic insights into carbon and energy metabolism of Deferribacter autotrophicus revealed new metabolic traits in the phylum Deferribacteres.</title>
        <authorList>
            <person name="Slobodkin A.I."/>
            <person name="Slobodkina G.B."/>
            <person name="Allioux M."/>
            <person name="Alain K."/>
            <person name="Jebbar M."/>
            <person name="Shadrin V."/>
            <person name="Kublanov I.V."/>
            <person name="Toshchakov S.V."/>
            <person name="Bonch-Osmolovskaya E.A."/>
        </authorList>
    </citation>
    <scope>NUCLEOTIDE SEQUENCE [LARGE SCALE GENOMIC DNA]</scope>
    <source>
        <strain evidence="11 12">SL50</strain>
    </source>
</reference>
<dbReference type="CDD" id="cd00082">
    <property type="entry name" value="HisKA"/>
    <property type="match status" value="1"/>
</dbReference>
<dbReference type="EC" id="2.7.13.3" evidence="2"/>
<dbReference type="PANTHER" id="PTHR42878">
    <property type="entry name" value="TWO-COMPONENT HISTIDINE KINASE"/>
    <property type="match status" value="1"/>
</dbReference>
<feature type="transmembrane region" description="Helical" evidence="9">
    <location>
        <begin position="173"/>
        <end position="194"/>
    </location>
</feature>
<keyword evidence="5" id="KW-0547">Nucleotide-binding</keyword>